<proteinExistence type="predicted"/>
<reference evidence="1 2" key="1">
    <citation type="submission" date="2024-09" db="EMBL/GenBank/DDBJ databases">
        <authorList>
            <person name="Sun Q."/>
            <person name="Mori K."/>
        </authorList>
    </citation>
    <scope>NUCLEOTIDE SEQUENCE [LARGE SCALE GENOMIC DNA]</scope>
    <source>
        <strain evidence="1 2">CECT 8064</strain>
    </source>
</reference>
<name>A0ABV5HMQ0_9VIBR</name>
<dbReference type="Proteomes" id="UP001589645">
    <property type="component" value="Unassembled WGS sequence"/>
</dbReference>
<dbReference type="PANTHER" id="PTHR34290:SF2">
    <property type="entry name" value="OS04G0668800 PROTEIN"/>
    <property type="match status" value="1"/>
</dbReference>
<dbReference type="EMBL" id="JBHMEP010000002">
    <property type="protein sequence ID" value="MFB9135534.1"/>
    <property type="molecule type" value="Genomic_DNA"/>
</dbReference>
<keyword evidence="2" id="KW-1185">Reference proteome</keyword>
<comment type="caution">
    <text evidence="1">The sequence shown here is derived from an EMBL/GenBank/DDBJ whole genome shotgun (WGS) entry which is preliminary data.</text>
</comment>
<accession>A0ABV5HMQ0</accession>
<dbReference type="InterPro" id="IPR007263">
    <property type="entry name" value="DCC1-like"/>
</dbReference>
<evidence type="ECO:0000313" key="1">
    <source>
        <dbReference type="EMBL" id="MFB9135534.1"/>
    </source>
</evidence>
<gene>
    <name evidence="1" type="ORF">ACFFUV_11235</name>
</gene>
<evidence type="ECO:0000313" key="2">
    <source>
        <dbReference type="Proteomes" id="UP001589645"/>
    </source>
</evidence>
<dbReference type="RefSeq" id="WP_390192546.1">
    <property type="nucleotide sequence ID" value="NZ_JBHMEP010000002.1"/>
</dbReference>
<sequence length="130" mass="14896">MPVQMTLFYDGECPLCVAEMRRLSKADQKSHLRLIDINSTAFEEFPHIDATEASRILHGLAADNTLYLGLDATYHAWRLVGKGRWVKLTRLPGLKTLFDAGYRLFARHRYTISRWLTGQSRCSSGVCHKR</sequence>
<dbReference type="PANTHER" id="PTHR34290">
    <property type="entry name" value="SI:CH73-390P7.2"/>
    <property type="match status" value="1"/>
</dbReference>
<dbReference type="Pfam" id="PF04134">
    <property type="entry name" value="DCC1-like"/>
    <property type="match status" value="1"/>
</dbReference>
<protein>
    <submittedName>
        <fullName evidence="1">Thiol-disulfide oxidoreductase DCC family protein</fullName>
    </submittedName>
</protein>
<dbReference type="InterPro" id="IPR044691">
    <property type="entry name" value="DCC1_Trx"/>
</dbReference>
<organism evidence="1 2">
    <name type="scientific">Vibrio olivae</name>
    <dbReference type="NCBI Taxonomy" id="1243002"/>
    <lineage>
        <taxon>Bacteria</taxon>
        <taxon>Pseudomonadati</taxon>
        <taxon>Pseudomonadota</taxon>
        <taxon>Gammaproteobacteria</taxon>
        <taxon>Vibrionales</taxon>
        <taxon>Vibrionaceae</taxon>
        <taxon>Vibrio</taxon>
    </lineage>
</organism>